<protein>
    <submittedName>
        <fullName evidence="1">Uncharacterized protein</fullName>
    </submittedName>
</protein>
<accession>A0A4S4G086</accession>
<dbReference type="Proteomes" id="UP000308978">
    <property type="component" value="Unassembled WGS sequence"/>
</dbReference>
<sequence>MIDFSAGMQRTYEFYLVDPVSWCDIRRLRCIYSASTTYDSSTDTGCCATFESSESFGEAYIRIYSVCRQGGEERRYQLGTFLCQTNGGDHNGKREASSIDAYSPLLELSDYGPDIGFFVPAGQDAVEWARRLAASRARAPVAFGGGASHALPEPYIAKPGESWLDFVNGLLSKAGMRLFVDFTGTVTALVDRDAESMAPVAYISDQGPLAATKVQPDISHEHDLYGVPNTYISVLSRGDSSLTAIAVNDDPSSLTSTVSRGRPVHHYDLSPEIEDPDGPGALGRLQFYSESNLKKKSVVTRRVRYKRPWQPNIRAGDCVRLDFDRAGIHARAVVVRQETECTPGGQVSEECVYKEAMM</sequence>
<reference evidence="1 2" key="1">
    <citation type="submission" date="2019-04" db="EMBL/GenBank/DDBJ databases">
        <title>Microbes associate with the intestines of laboratory mice.</title>
        <authorList>
            <person name="Navarre W."/>
            <person name="Wong E."/>
            <person name="Huang K.C."/>
            <person name="Tropini C."/>
            <person name="Ng K."/>
            <person name="Yu B."/>
        </authorList>
    </citation>
    <scope>NUCLEOTIDE SEQUENCE [LARGE SCALE GENOMIC DNA]</scope>
    <source>
        <strain evidence="1 2">NM80_B27</strain>
    </source>
</reference>
<proteinExistence type="predicted"/>
<gene>
    <name evidence="1" type="ORF">E5986_07985</name>
</gene>
<evidence type="ECO:0000313" key="1">
    <source>
        <dbReference type="EMBL" id="THG36830.1"/>
    </source>
</evidence>
<dbReference type="EMBL" id="SSTJ01000010">
    <property type="protein sequence ID" value="THG36830.1"/>
    <property type="molecule type" value="Genomic_DNA"/>
</dbReference>
<comment type="caution">
    <text evidence="1">The sequence shown here is derived from an EMBL/GenBank/DDBJ whole genome shotgun (WGS) entry which is preliminary data.</text>
</comment>
<dbReference type="RefSeq" id="WP_136434880.1">
    <property type="nucleotide sequence ID" value="NZ_SSTJ01000010.1"/>
</dbReference>
<organism evidence="1 2">
    <name type="scientific">Adlercreutzia caecimuris</name>
    <dbReference type="NCBI Taxonomy" id="671266"/>
    <lineage>
        <taxon>Bacteria</taxon>
        <taxon>Bacillati</taxon>
        <taxon>Actinomycetota</taxon>
        <taxon>Coriobacteriia</taxon>
        <taxon>Eggerthellales</taxon>
        <taxon>Eggerthellaceae</taxon>
        <taxon>Adlercreutzia</taxon>
    </lineage>
</organism>
<name>A0A4S4G086_9ACTN</name>
<dbReference type="AlphaFoldDB" id="A0A4S4G086"/>
<evidence type="ECO:0000313" key="2">
    <source>
        <dbReference type="Proteomes" id="UP000308978"/>
    </source>
</evidence>